<feature type="domain" description="FAD/NAD(P)-binding" evidence="5">
    <location>
        <begin position="10"/>
        <end position="294"/>
    </location>
</feature>
<dbReference type="SUPFAM" id="SSF51905">
    <property type="entry name" value="FAD/NAD(P)-binding domain"/>
    <property type="match status" value="1"/>
</dbReference>
<dbReference type="PANTHER" id="PTHR43735">
    <property type="entry name" value="APOPTOSIS-INDUCING FACTOR 1"/>
    <property type="match status" value="1"/>
</dbReference>
<evidence type="ECO:0000256" key="1">
    <source>
        <dbReference type="ARBA" id="ARBA00006442"/>
    </source>
</evidence>
<dbReference type="AlphaFoldDB" id="A0A7W7RHY5"/>
<dbReference type="Gene3D" id="3.50.50.100">
    <property type="match status" value="1"/>
</dbReference>
<keyword evidence="4" id="KW-0560">Oxidoreductase</keyword>
<evidence type="ECO:0000256" key="2">
    <source>
        <dbReference type="ARBA" id="ARBA00022630"/>
    </source>
</evidence>
<evidence type="ECO:0000259" key="5">
    <source>
        <dbReference type="Pfam" id="PF07992"/>
    </source>
</evidence>
<dbReference type="PANTHER" id="PTHR43735:SF3">
    <property type="entry name" value="FERROPTOSIS SUPPRESSOR PROTEIN 1"/>
    <property type="match status" value="1"/>
</dbReference>
<accession>A0A7W7RHY5</accession>
<comment type="caution">
    <text evidence="6">The sequence shown here is derived from an EMBL/GenBank/DDBJ whole genome shotgun (WGS) entry which is preliminary data.</text>
</comment>
<proteinExistence type="inferred from homology"/>
<sequence>MSTTANAQPTVAVVGGGYGGVRAAQLLDEVANVVLVEPKNAFFHNAAALRGLVDHTWAGLIFLPYTRLLRRGRVIHDQAIRVTADGVELSSGDHVAADYTILATGSTYPFPAKAADDDAATARAQLRTAHDALANSQRVLLLGAGPVGIELAGEITAVWPDKAVTIVDPAEDVLSGGYSAELRDELRQQLLDLGVDLRLGTALRELPATPPAVSREFEVHAEQGEPISADIWYRCFGAAPTTGYLEPDLSDALQSNGLLRVTPELRVAGQERVFAIGDITAVPEPKQASQATVHGEVAAANITALIRGEGDLTSYEPEEDPAILVPLGPDGGASQLPDGTAGAQTTAAYKGKDLLVSHFRAMFDLERTG</sequence>
<keyword evidence="2" id="KW-0285">Flavoprotein</keyword>
<comment type="similarity">
    <text evidence="1">Belongs to the FAD-dependent oxidoreductase family.</text>
</comment>
<evidence type="ECO:0000256" key="3">
    <source>
        <dbReference type="ARBA" id="ARBA00022827"/>
    </source>
</evidence>
<dbReference type="GO" id="GO:0004174">
    <property type="term" value="F:electron-transferring-flavoprotein dehydrogenase activity"/>
    <property type="evidence" value="ECO:0007669"/>
    <property type="project" value="TreeGrafter"/>
</dbReference>
<reference evidence="6 7" key="1">
    <citation type="submission" date="2020-08" db="EMBL/GenBank/DDBJ databases">
        <title>Sequencing the genomes of 1000 actinobacteria strains.</title>
        <authorList>
            <person name="Klenk H.-P."/>
        </authorList>
    </citation>
    <scope>NUCLEOTIDE SEQUENCE [LARGE SCALE GENOMIC DNA]</scope>
    <source>
        <strain evidence="6 7">DSM 102030</strain>
    </source>
</reference>
<dbReference type="GO" id="GO:0005737">
    <property type="term" value="C:cytoplasm"/>
    <property type="evidence" value="ECO:0007669"/>
    <property type="project" value="TreeGrafter"/>
</dbReference>
<dbReference type="RefSeq" id="WP_184579633.1">
    <property type="nucleotide sequence ID" value="NZ_JACHJT010000001.1"/>
</dbReference>
<evidence type="ECO:0000256" key="4">
    <source>
        <dbReference type="ARBA" id="ARBA00023002"/>
    </source>
</evidence>
<dbReference type="GO" id="GO:0050660">
    <property type="term" value="F:flavin adenine dinucleotide binding"/>
    <property type="evidence" value="ECO:0007669"/>
    <property type="project" value="TreeGrafter"/>
</dbReference>
<dbReference type="InterPro" id="IPR023753">
    <property type="entry name" value="FAD/NAD-binding_dom"/>
</dbReference>
<keyword evidence="7" id="KW-1185">Reference proteome</keyword>
<dbReference type="EMBL" id="JACHJT010000001">
    <property type="protein sequence ID" value="MBB4932298.1"/>
    <property type="molecule type" value="Genomic_DNA"/>
</dbReference>
<evidence type="ECO:0000313" key="6">
    <source>
        <dbReference type="EMBL" id="MBB4932298.1"/>
    </source>
</evidence>
<protein>
    <submittedName>
        <fullName evidence="6">NADH dehydrogenase FAD-containing subunit</fullName>
    </submittedName>
</protein>
<keyword evidence="3" id="KW-0274">FAD</keyword>
<organism evidence="6 7">
    <name type="scientific">Lipingzhangella halophila</name>
    <dbReference type="NCBI Taxonomy" id="1783352"/>
    <lineage>
        <taxon>Bacteria</taxon>
        <taxon>Bacillati</taxon>
        <taxon>Actinomycetota</taxon>
        <taxon>Actinomycetes</taxon>
        <taxon>Streptosporangiales</taxon>
        <taxon>Nocardiopsidaceae</taxon>
        <taxon>Lipingzhangella</taxon>
    </lineage>
</organism>
<gene>
    <name evidence="6" type="ORF">F4561_003118</name>
</gene>
<dbReference type="Proteomes" id="UP000523007">
    <property type="component" value="Unassembled WGS sequence"/>
</dbReference>
<dbReference type="Pfam" id="PF07992">
    <property type="entry name" value="Pyr_redox_2"/>
    <property type="match status" value="1"/>
</dbReference>
<dbReference type="PRINTS" id="PR00368">
    <property type="entry name" value="FADPNR"/>
</dbReference>
<name>A0A7W7RHY5_9ACTN</name>
<evidence type="ECO:0000313" key="7">
    <source>
        <dbReference type="Proteomes" id="UP000523007"/>
    </source>
</evidence>
<dbReference type="InterPro" id="IPR036188">
    <property type="entry name" value="FAD/NAD-bd_sf"/>
</dbReference>